<organism evidence="3 4">
    <name type="scientific">Rhizoclosmatium globosum</name>
    <dbReference type="NCBI Taxonomy" id="329046"/>
    <lineage>
        <taxon>Eukaryota</taxon>
        <taxon>Fungi</taxon>
        <taxon>Fungi incertae sedis</taxon>
        <taxon>Chytridiomycota</taxon>
        <taxon>Chytridiomycota incertae sedis</taxon>
        <taxon>Chytridiomycetes</taxon>
        <taxon>Chytridiales</taxon>
        <taxon>Chytriomycetaceae</taxon>
        <taxon>Rhizoclosmatium</taxon>
    </lineage>
</organism>
<feature type="region of interest" description="Disordered" evidence="2">
    <location>
        <begin position="468"/>
        <end position="489"/>
    </location>
</feature>
<comment type="caution">
    <text evidence="3">The sequence shown here is derived from an EMBL/GenBank/DDBJ whole genome shotgun (WGS) entry which is preliminary data.</text>
</comment>
<evidence type="ECO:0000256" key="1">
    <source>
        <dbReference type="SAM" id="Coils"/>
    </source>
</evidence>
<proteinExistence type="predicted"/>
<dbReference type="Proteomes" id="UP000193642">
    <property type="component" value="Unassembled WGS sequence"/>
</dbReference>
<gene>
    <name evidence="3" type="ORF">BCR33DRAFT_468752</name>
</gene>
<keyword evidence="4" id="KW-1185">Reference proteome</keyword>
<evidence type="ECO:0000313" key="3">
    <source>
        <dbReference type="EMBL" id="ORY37036.1"/>
    </source>
</evidence>
<evidence type="ECO:0000313" key="4">
    <source>
        <dbReference type="Proteomes" id="UP000193642"/>
    </source>
</evidence>
<dbReference type="AlphaFoldDB" id="A0A1Y2BQL4"/>
<feature type="coiled-coil region" evidence="1">
    <location>
        <begin position="110"/>
        <end position="151"/>
    </location>
</feature>
<reference evidence="3 4" key="1">
    <citation type="submission" date="2016-07" db="EMBL/GenBank/DDBJ databases">
        <title>Pervasive Adenine N6-methylation of Active Genes in Fungi.</title>
        <authorList>
            <consortium name="DOE Joint Genome Institute"/>
            <person name="Mondo S.J."/>
            <person name="Dannebaum R.O."/>
            <person name="Kuo R.C."/>
            <person name="Labutti K."/>
            <person name="Haridas S."/>
            <person name="Kuo A."/>
            <person name="Salamov A."/>
            <person name="Ahrendt S.R."/>
            <person name="Lipzen A."/>
            <person name="Sullivan W."/>
            <person name="Andreopoulos W.B."/>
            <person name="Clum A."/>
            <person name="Lindquist E."/>
            <person name="Daum C."/>
            <person name="Ramamoorthy G.K."/>
            <person name="Gryganskyi A."/>
            <person name="Culley D."/>
            <person name="Magnuson J.K."/>
            <person name="James T.Y."/>
            <person name="O'Malley M.A."/>
            <person name="Stajich J.E."/>
            <person name="Spatafora J.W."/>
            <person name="Visel A."/>
            <person name="Grigoriev I.V."/>
        </authorList>
    </citation>
    <scope>NUCLEOTIDE SEQUENCE [LARGE SCALE GENOMIC DNA]</scope>
    <source>
        <strain evidence="3 4">JEL800</strain>
    </source>
</reference>
<sequence length="567" mass="62822">MLENWHTTAFSHPHFATALLHAPTSGIDESLIIRLSLLFQKSKNPHAAFWMLLHWSGAKDPSALKTLADRVADVASTMQGSTEPMLGHEIAKLIRERVWAWERELNMGTLIEQDERLEAGERELEELERIAAERMGEIERVVEEVKRLEVEGLVAFQRKEYVAEKREKRGRILGDGVDTVERQHTYDSDETAVNSGEVSSEEESGSGTGRKLELLMKQSFEAFQDESDSESMVLPPCCSPPPPPPSSYFEASSIFTRRENSGDSAAASEIDFDPSVLVLLNQSSDNRVSISKHFSKDVDVDSSFEDLNGYKSIRRESVDSIADNVSILSLSSVTSTALFSPLTPHTNRLRPTSSCPTANDHTVSGFFDYLYTPQASPTTPVAPSNSATYEKDWNQDEDIHEEHSANDEPERAEEKWIASVAHWEYDNWKKQVFKMKNAYVELPSPTTADGGSFDGCMKLAPRDEFETDATGGVGAGPFGGSFEDEEGEDKGKGVLGGLLKRFKSTGGKAQLQKRQAELNARSEQEFCWDEEVVKGGDVDGDTVVASVLIVRDVAGSIINSTIYPRRL</sequence>
<protein>
    <submittedName>
        <fullName evidence="3">Uncharacterized protein</fullName>
    </submittedName>
</protein>
<accession>A0A1Y2BQL4</accession>
<feature type="region of interest" description="Disordered" evidence="2">
    <location>
        <begin position="183"/>
        <end position="209"/>
    </location>
</feature>
<dbReference type="EMBL" id="MCGO01000052">
    <property type="protein sequence ID" value="ORY37036.1"/>
    <property type="molecule type" value="Genomic_DNA"/>
</dbReference>
<evidence type="ECO:0000256" key="2">
    <source>
        <dbReference type="SAM" id="MobiDB-lite"/>
    </source>
</evidence>
<keyword evidence="1" id="KW-0175">Coiled coil</keyword>
<dbReference type="OrthoDB" id="2161862at2759"/>
<name>A0A1Y2BQL4_9FUNG</name>